<dbReference type="GO" id="GO:0005886">
    <property type="term" value="C:plasma membrane"/>
    <property type="evidence" value="ECO:0007669"/>
    <property type="project" value="TreeGrafter"/>
</dbReference>
<evidence type="ECO:0000256" key="5">
    <source>
        <dbReference type="SAM" id="MobiDB-lite"/>
    </source>
</evidence>
<evidence type="ECO:0000256" key="6">
    <source>
        <dbReference type="SAM" id="Phobius"/>
    </source>
</evidence>
<dbReference type="SUPFAM" id="SSF81321">
    <property type="entry name" value="Family A G protein-coupled receptor-like"/>
    <property type="match status" value="1"/>
</dbReference>
<evidence type="ECO:0000313" key="8">
    <source>
        <dbReference type="EMBL" id="KAK0057714.1"/>
    </source>
</evidence>
<dbReference type="EMBL" id="JASAOG010000053">
    <property type="protein sequence ID" value="KAK0057714.1"/>
    <property type="molecule type" value="Genomic_DNA"/>
</dbReference>
<gene>
    <name evidence="8" type="ORF">Bpfe_012944</name>
</gene>
<dbReference type="Pfam" id="PF00002">
    <property type="entry name" value="7tm_2"/>
    <property type="match status" value="1"/>
</dbReference>
<feature type="transmembrane region" description="Helical" evidence="6">
    <location>
        <begin position="232"/>
        <end position="256"/>
    </location>
</feature>
<feature type="domain" description="G-protein coupled receptors family 2 profile 2" evidence="7">
    <location>
        <begin position="6"/>
        <end position="257"/>
    </location>
</feature>
<organism evidence="8 9">
    <name type="scientific">Biomphalaria pfeifferi</name>
    <name type="common">Bloodfluke planorb</name>
    <name type="synonym">Freshwater snail</name>
    <dbReference type="NCBI Taxonomy" id="112525"/>
    <lineage>
        <taxon>Eukaryota</taxon>
        <taxon>Metazoa</taxon>
        <taxon>Spiralia</taxon>
        <taxon>Lophotrochozoa</taxon>
        <taxon>Mollusca</taxon>
        <taxon>Gastropoda</taxon>
        <taxon>Heterobranchia</taxon>
        <taxon>Euthyneura</taxon>
        <taxon>Panpulmonata</taxon>
        <taxon>Hygrophila</taxon>
        <taxon>Lymnaeoidea</taxon>
        <taxon>Planorbidae</taxon>
        <taxon>Biomphalaria</taxon>
    </lineage>
</organism>
<feature type="transmembrane region" description="Helical" evidence="6">
    <location>
        <begin position="205"/>
        <end position="226"/>
    </location>
</feature>
<protein>
    <submittedName>
        <fullName evidence="8">Corticotropin-releasing factor receptor 2</fullName>
    </submittedName>
</protein>
<dbReference type="PRINTS" id="PR00249">
    <property type="entry name" value="GPCRSECRETIN"/>
</dbReference>
<accession>A0AAD8BQ19</accession>
<feature type="non-terminal residue" evidence="8">
    <location>
        <position position="1"/>
    </location>
</feature>
<dbReference type="GO" id="GO:0008528">
    <property type="term" value="F:G protein-coupled peptide receptor activity"/>
    <property type="evidence" value="ECO:0007669"/>
    <property type="project" value="TreeGrafter"/>
</dbReference>
<comment type="subcellular location">
    <subcellularLocation>
        <location evidence="1">Membrane</location>
        <topology evidence="1">Multi-pass membrane protein</topology>
    </subcellularLocation>
</comment>
<evidence type="ECO:0000259" key="7">
    <source>
        <dbReference type="PROSITE" id="PS50261"/>
    </source>
</evidence>
<feature type="transmembrane region" description="Helical" evidence="6">
    <location>
        <begin position="12"/>
        <end position="31"/>
    </location>
</feature>
<keyword evidence="3 6" id="KW-1133">Transmembrane helix</keyword>
<keyword evidence="8" id="KW-0675">Receptor</keyword>
<name>A0AAD8BQ19_BIOPF</name>
<keyword evidence="9" id="KW-1185">Reference proteome</keyword>
<feature type="region of interest" description="Disordered" evidence="5">
    <location>
        <begin position="282"/>
        <end position="301"/>
    </location>
</feature>
<dbReference type="GO" id="GO:0007166">
    <property type="term" value="P:cell surface receptor signaling pathway"/>
    <property type="evidence" value="ECO:0007669"/>
    <property type="project" value="InterPro"/>
</dbReference>
<reference evidence="8" key="1">
    <citation type="journal article" date="2023" name="PLoS Negl. Trop. Dis.">
        <title>A genome sequence for Biomphalaria pfeifferi, the major vector snail for the human-infecting parasite Schistosoma mansoni.</title>
        <authorList>
            <person name="Bu L."/>
            <person name="Lu L."/>
            <person name="Laidemitt M.R."/>
            <person name="Zhang S.M."/>
            <person name="Mutuku M."/>
            <person name="Mkoji G."/>
            <person name="Steinauer M."/>
            <person name="Loker E.S."/>
        </authorList>
    </citation>
    <scope>NUCLEOTIDE SEQUENCE</scope>
    <source>
        <strain evidence="8">KasaAsao</strain>
    </source>
</reference>
<proteinExistence type="predicted"/>
<sequence>TEKTVVKMWFDYGYPIICVALLIALAMLFYFKTLRCLRNYIHCNLMLAMLISNTNYILFSYFGMNFARQNPDGCKAVGLYLIYFNTAINFWMFVEGFYLLTVVLWTYRAHKIRLWYFLLFGWGTPLVVTSIYAVLMALYDTENLCWLPRNMKASELTIYSIFVISLSILLSINFFIVIYVVWTLCHKLRGNTTVEIQQVRKATRAIIVLLPILGVHFLVTYLFEFVSPALEIYLFYITNGLQASQGIMVPLLYCFLNGEVHTAIRQKWAVFQEHRSLKASLSHNLSGKKSGHSGIRSSFDNKDISPTLNDKTEIAQLSMTPTGMRQTPLAKIESSV</sequence>
<dbReference type="InterPro" id="IPR017981">
    <property type="entry name" value="GPCR_2-like_7TM"/>
</dbReference>
<evidence type="ECO:0000256" key="2">
    <source>
        <dbReference type="ARBA" id="ARBA00022692"/>
    </source>
</evidence>
<dbReference type="AlphaFoldDB" id="A0AAD8BQ19"/>
<keyword evidence="2 6" id="KW-0812">Transmembrane</keyword>
<dbReference type="InterPro" id="IPR050332">
    <property type="entry name" value="GPCR_2"/>
</dbReference>
<evidence type="ECO:0000256" key="3">
    <source>
        <dbReference type="ARBA" id="ARBA00022989"/>
    </source>
</evidence>
<feature type="transmembrane region" description="Helical" evidence="6">
    <location>
        <begin position="114"/>
        <end position="138"/>
    </location>
</feature>
<evidence type="ECO:0000256" key="4">
    <source>
        <dbReference type="ARBA" id="ARBA00023136"/>
    </source>
</evidence>
<dbReference type="InterPro" id="IPR000832">
    <property type="entry name" value="GPCR_2_secretin-like"/>
</dbReference>
<dbReference type="Proteomes" id="UP001233172">
    <property type="component" value="Unassembled WGS sequence"/>
</dbReference>
<dbReference type="GO" id="GO:0007188">
    <property type="term" value="P:adenylate cyclase-modulating G protein-coupled receptor signaling pathway"/>
    <property type="evidence" value="ECO:0007669"/>
    <property type="project" value="TreeGrafter"/>
</dbReference>
<evidence type="ECO:0000313" key="9">
    <source>
        <dbReference type="Proteomes" id="UP001233172"/>
    </source>
</evidence>
<keyword evidence="4 6" id="KW-0472">Membrane</keyword>
<dbReference type="PANTHER" id="PTHR45620:SF15">
    <property type="entry name" value="DIURETIC HORMONE 44 RECEPTOR 1-RELATED"/>
    <property type="match status" value="1"/>
</dbReference>
<dbReference type="PROSITE" id="PS50261">
    <property type="entry name" value="G_PROTEIN_RECEP_F2_4"/>
    <property type="match status" value="1"/>
</dbReference>
<feature type="transmembrane region" description="Helical" evidence="6">
    <location>
        <begin position="82"/>
        <end position="107"/>
    </location>
</feature>
<dbReference type="GO" id="GO:0017046">
    <property type="term" value="F:peptide hormone binding"/>
    <property type="evidence" value="ECO:0007669"/>
    <property type="project" value="TreeGrafter"/>
</dbReference>
<dbReference type="Gene3D" id="1.20.1070.10">
    <property type="entry name" value="Rhodopsin 7-helix transmembrane proteins"/>
    <property type="match status" value="1"/>
</dbReference>
<feature type="transmembrane region" description="Helical" evidence="6">
    <location>
        <begin position="158"/>
        <end position="184"/>
    </location>
</feature>
<dbReference type="PANTHER" id="PTHR45620">
    <property type="entry name" value="PDF RECEPTOR-LIKE PROTEIN-RELATED"/>
    <property type="match status" value="1"/>
</dbReference>
<comment type="caution">
    <text evidence="8">The sequence shown here is derived from an EMBL/GenBank/DDBJ whole genome shotgun (WGS) entry which is preliminary data.</text>
</comment>
<feature type="transmembrane region" description="Helical" evidence="6">
    <location>
        <begin position="43"/>
        <end position="62"/>
    </location>
</feature>
<reference evidence="8" key="2">
    <citation type="submission" date="2023-04" db="EMBL/GenBank/DDBJ databases">
        <authorList>
            <person name="Bu L."/>
            <person name="Lu L."/>
            <person name="Laidemitt M.R."/>
            <person name="Zhang S.M."/>
            <person name="Mutuku M."/>
            <person name="Mkoji G."/>
            <person name="Steinauer M."/>
            <person name="Loker E.S."/>
        </authorList>
    </citation>
    <scope>NUCLEOTIDE SEQUENCE</scope>
    <source>
        <strain evidence="8">KasaAsao</strain>
        <tissue evidence="8">Whole Snail</tissue>
    </source>
</reference>
<evidence type="ECO:0000256" key="1">
    <source>
        <dbReference type="ARBA" id="ARBA00004141"/>
    </source>
</evidence>